<dbReference type="PANTHER" id="PTHR46467:SF1">
    <property type="entry name" value="TETHER CONTAINING UBX DOMAIN FOR GLUT4"/>
    <property type="match status" value="1"/>
</dbReference>
<evidence type="ECO:0000313" key="5">
    <source>
        <dbReference type="Proteomes" id="UP000566819"/>
    </source>
</evidence>
<dbReference type="InterPro" id="IPR001012">
    <property type="entry name" value="UBX_dom"/>
</dbReference>
<comment type="caution">
    <text evidence="4">The sequence shown here is derived from an EMBL/GenBank/DDBJ whole genome shotgun (WGS) entry which is preliminary data.</text>
</comment>
<sequence length="521" mass="56971">MASHVVVIDTSFRRQTIKVTPGKFMTELLEEACKKFGLNASNYGIKHNNKSLDLSRTFRQTGLSSGAKLELVLASRSPSVVSIALQLPEALASTAGTRLVDKFPSDTTLWLILRKFESTEGKNLNFTARGVASVESGTSGAGRVFYEMPVLNIMGRELASFSDLQKTLAQLGLNSGSGLIRLGFRKTDQPLEDATAEIGQYFQEISTETEKEKVPQVDHITGQVAEPASTEPTPEDEDMISFETSQDDTSQDPTPYPERVDEELRNPALVQPSNSSTVQAISAPESESMEGILGPDQRPISVFSPPSSNTPKAALQPHNEDDYTPSIVHAKLHQSRLQENSHNRRLPSDAETEILEKEKAARLAATKEVEIKIRFSDQSLIVSPFRADESGADLYRYVKSVIVAEEQPFKLNWTEGKGTRTVPKDAKKKLIKDLGFSGRVLVNCTWEDGASESAKKSPVLKPQFAQSAKELKVPESVAAPADDQNQTAALDKGKGKEGESVGRKLKDGITPKWAKFLGGKK</sequence>
<dbReference type="GO" id="GO:0005634">
    <property type="term" value="C:nucleus"/>
    <property type="evidence" value="ECO:0007669"/>
    <property type="project" value="TreeGrafter"/>
</dbReference>
<reference evidence="4 5" key="1">
    <citation type="submission" date="2020-03" db="EMBL/GenBank/DDBJ databases">
        <title>Draft Genome Sequence of Cudoniella acicularis.</title>
        <authorList>
            <person name="Buettner E."/>
            <person name="Kellner H."/>
        </authorList>
    </citation>
    <scope>NUCLEOTIDE SEQUENCE [LARGE SCALE GENOMIC DNA]</scope>
    <source>
        <strain evidence="4 5">DSM 108380</strain>
    </source>
</reference>
<dbReference type="Gene3D" id="3.10.20.90">
    <property type="entry name" value="Phosphatidylinositol 3-kinase Catalytic Subunit, Chain A, domain 1"/>
    <property type="match status" value="1"/>
</dbReference>
<dbReference type="CDD" id="cd16105">
    <property type="entry name" value="Ubl_ASPSCR1_like"/>
    <property type="match status" value="1"/>
</dbReference>
<feature type="compositionally biased region" description="Basic and acidic residues" evidence="1">
    <location>
        <begin position="491"/>
        <end position="504"/>
    </location>
</feature>
<dbReference type="Proteomes" id="UP000566819">
    <property type="component" value="Unassembled WGS sequence"/>
</dbReference>
<dbReference type="OrthoDB" id="440781at2759"/>
<dbReference type="Pfam" id="PF00789">
    <property type="entry name" value="UBX"/>
    <property type="match status" value="1"/>
</dbReference>
<dbReference type="AlphaFoldDB" id="A0A8H4RXZ6"/>
<feature type="region of interest" description="Disordered" evidence="1">
    <location>
        <begin position="207"/>
        <end position="317"/>
    </location>
</feature>
<feature type="domain" description="UBX" evidence="2">
    <location>
        <begin position="367"/>
        <end position="441"/>
    </location>
</feature>
<keyword evidence="5" id="KW-1185">Reference proteome</keyword>
<dbReference type="InterPro" id="IPR021569">
    <property type="entry name" value="TUG-UBL1"/>
</dbReference>
<evidence type="ECO:0000313" key="4">
    <source>
        <dbReference type="EMBL" id="KAF4637135.1"/>
    </source>
</evidence>
<dbReference type="CDD" id="cd17075">
    <property type="entry name" value="UBX1_UBXN9"/>
    <property type="match status" value="1"/>
</dbReference>
<proteinExistence type="predicted"/>
<organism evidence="4 5">
    <name type="scientific">Cudoniella acicularis</name>
    <dbReference type="NCBI Taxonomy" id="354080"/>
    <lineage>
        <taxon>Eukaryota</taxon>
        <taxon>Fungi</taxon>
        <taxon>Dikarya</taxon>
        <taxon>Ascomycota</taxon>
        <taxon>Pezizomycotina</taxon>
        <taxon>Leotiomycetes</taxon>
        <taxon>Helotiales</taxon>
        <taxon>Tricladiaceae</taxon>
        <taxon>Cudoniella</taxon>
    </lineage>
</organism>
<feature type="region of interest" description="Disordered" evidence="1">
    <location>
        <begin position="471"/>
        <end position="504"/>
    </location>
</feature>
<evidence type="ECO:0008006" key="6">
    <source>
        <dbReference type="Google" id="ProtNLM"/>
    </source>
</evidence>
<dbReference type="GO" id="GO:0005737">
    <property type="term" value="C:cytoplasm"/>
    <property type="evidence" value="ECO:0007669"/>
    <property type="project" value="TreeGrafter"/>
</dbReference>
<dbReference type="SUPFAM" id="SSF54236">
    <property type="entry name" value="Ubiquitin-like"/>
    <property type="match status" value="2"/>
</dbReference>
<dbReference type="PANTHER" id="PTHR46467">
    <property type="entry name" value="TETHER CONTAINING UBX DOMAIN FOR GLUT4"/>
    <property type="match status" value="1"/>
</dbReference>
<dbReference type="InterPro" id="IPR059238">
    <property type="entry name" value="UBX1_UBXN9"/>
</dbReference>
<accession>A0A8H4RXZ6</accession>
<feature type="compositionally biased region" description="Acidic residues" evidence="1">
    <location>
        <begin position="233"/>
        <end position="250"/>
    </location>
</feature>
<dbReference type="GO" id="GO:0006886">
    <property type="term" value="P:intracellular protein transport"/>
    <property type="evidence" value="ECO:0007669"/>
    <property type="project" value="TreeGrafter"/>
</dbReference>
<feature type="domain" description="TUG ubiquitin-like" evidence="3">
    <location>
        <begin position="8"/>
        <end position="71"/>
    </location>
</feature>
<evidence type="ECO:0000256" key="1">
    <source>
        <dbReference type="SAM" id="MobiDB-lite"/>
    </source>
</evidence>
<dbReference type="Pfam" id="PF11470">
    <property type="entry name" value="TUG-UBL1"/>
    <property type="match status" value="1"/>
</dbReference>
<dbReference type="InterPro" id="IPR029071">
    <property type="entry name" value="Ubiquitin-like_domsf"/>
</dbReference>
<dbReference type="GO" id="GO:0012506">
    <property type="term" value="C:vesicle membrane"/>
    <property type="evidence" value="ECO:0007669"/>
    <property type="project" value="TreeGrafter"/>
</dbReference>
<dbReference type="EMBL" id="JAAMPI010000034">
    <property type="protein sequence ID" value="KAF4637135.1"/>
    <property type="molecule type" value="Genomic_DNA"/>
</dbReference>
<feature type="compositionally biased region" description="Polar residues" evidence="1">
    <location>
        <begin position="271"/>
        <end position="280"/>
    </location>
</feature>
<evidence type="ECO:0000259" key="2">
    <source>
        <dbReference type="Pfam" id="PF00789"/>
    </source>
</evidence>
<name>A0A8H4RXZ6_9HELO</name>
<protein>
    <recommendedName>
        <fullName evidence="6">TUG ubiquitin-like domain-containing protein</fullName>
    </recommendedName>
</protein>
<evidence type="ECO:0000259" key="3">
    <source>
        <dbReference type="Pfam" id="PF11470"/>
    </source>
</evidence>
<gene>
    <name evidence="4" type="ORF">G7Y89_g943</name>
</gene>